<evidence type="ECO:0000313" key="6">
    <source>
        <dbReference type="EMBL" id="NFV79415.1"/>
    </source>
</evidence>
<dbReference type="PANTHER" id="PTHR12629">
    <property type="entry name" value="DIPHOSPHOINOSITOL POLYPHOSPHATE PHOSPHOHYDROLASE"/>
    <property type="match status" value="1"/>
</dbReference>
<proteinExistence type="predicted"/>
<evidence type="ECO:0000259" key="5">
    <source>
        <dbReference type="PROSITE" id="PS51462"/>
    </source>
</evidence>
<comment type="cofactor">
    <cofactor evidence="1">
        <name>Mg(2+)</name>
        <dbReference type="ChEBI" id="CHEBI:18420"/>
    </cofactor>
</comment>
<dbReference type="GO" id="GO:0016462">
    <property type="term" value="F:pyrophosphatase activity"/>
    <property type="evidence" value="ECO:0007669"/>
    <property type="project" value="InterPro"/>
</dbReference>
<sequence length="145" mass="16721">MPKAERKKKPLIQYAALPYRIEDGHPLVLLVTSRETKRWILPKGQPERKLSPHQVAETEAYEEAGLVGTVFKTAFAQFDSFKRLKDGREVPCTVRVYLLEVTHELTAWPEKDQRERRWMTPGEAAMMVTEPGLVRVLLDFGGRFN</sequence>
<dbReference type="GO" id="GO:0046872">
    <property type="term" value="F:metal ion binding"/>
    <property type="evidence" value="ECO:0007669"/>
    <property type="project" value="UniProtKB-KW"/>
</dbReference>
<dbReference type="EMBL" id="JAAIYP010000027">
    <property type="protein sequence ID" value="NFV79415.1"/>
    <property type="molecule type" value="Genomic_DNA"/>
</dbReference>
<accession>A0A7C9UXU5</accession>
<evidence type="ECO:0000313" key="7">
    <source>
        <dbReference type="Proteomes" id="UP000480684"/>
    </source>
</evidence>
<gene>
    <name evidence="6" type="ORF">G4223_04735</name>
</gene>
<dbReference type="Gene3D" id="3.90.79.10">
    <property type="entry name" value="Nucleoside Triphosphate Pyrophosphohydrolase"/>
    <property type="match status" value="1"/>
</dbReference>
<dbReference type="Pfam" id="PF00293">
    <property type="entry name" value="NUDIX"/>
    <property type="match status" value="1"/>
</dbReference>
<dbReference type="SUPFAM" id="SSF55811">
    <property type="entry name" value="Nudix"/>
    <property type="match status" value="1"/>
</dbReference>
<organism evidence="6 7">
    <name type="scientific">Magnetospirillum aberrantis SpK</name>
    <dbReference type="NCBI Taxonomy" id="908842"/>
    <lineage>
        <taxon>Bacteria</taxon>
        <taxon>Pseudomonadati</taxon>
        <taxon>Pseudomonadota</taxon>
        <taxon>Alphaproteobacteria</taxon>
        <taxon>Rhodospirillales</taxon>
        <taxon>Rhodospirillaceae</taxon>
        <taxon>Magnetospirillum</taxon>
    </lineage>
</organism>
<protein>
    <submittedName>
        <fullName evidence="6">NUDIX hydrolase</fullName>
    </submittedName>
</protein>
<dbReference type="PROSITE" id="PS51462">
    <property type="entry name" value="NUDIX"/>
    <property type="match status" value="1"/>
</dbReference>
<dbReference type="InterPro" id="IPR000086">
    <property type="entry name" value="NUDIX_hydrolase_dom"/>
</dbReference>
<dbReference type="InterPro" id="IPR015797">
    <property type="entry name" value="NUDIX_hydrolase-like_dom_sf"/>
</dbReference>
<keyword evidence="3 6" id="KW-0378">Hydrolase</keyword>
<dbReference type="Proteomes" id="UP000480684">
    <property type="component" value="Unassembled WGS sequence"/>
</dbReference>
<keyword evidence="4" id="KW-0460">Magnesium</keyword>
<dbReference type="PANTHER" id="PTHR12629:SF0">
    <property type="entry name" value="DIPHOSPHOINOSITOL-POLYPHOSPHATE DIPHOSPHATASE"/>
    <property type="match status" value="1"/>
</dbReference>
<dbReference type="GO" id="GO:0005737">
    <property type="term" value="C:cytoplasm"/>
    <property type="evidence" value="ECO:0007669"/>
    <property type="project" value="TreeGrafter"/>
</dbReference>
<evidence type="ECO:0000256" key="3">
    <source>
        <dbReference type="ARBA" id="ARBA00022801"/>
    </source>
</evidence>
<dbReference type="InterPro" id="IPR047198">
    <property type="entry name" value="DDP-like_NUDIX"/>
</dbReference>
<comment type="caution">
    <text evidence="6">The sequence shown here is derived from an EMBL/GenBank/DDBJ whole genome shotgun (WGS) entry which is preliminary data.</text>
</comment>
<dbReference type="AlphaFoldDB" id="A0A7C9UXU5"/>
<reference evidence="6 7" key="1">
    <citation type="submission" date="2020-02" db="EMBL/GenBank/DDBJ databases">
        <authorList>
            <person name="Dziuba M."/>
            <person name="Kuznetsov B."/>
            <person name="Mardanov A."/>
            <person name="Ravin N."/>
            <person name="Grouzdev D."/>
        </authorList>
    </citation>
    <scope>NUCLEOTIDE SEQUENCE [LARGE SCALE GENOMIC DNA]</scope>
    <source>
        <strain evidence="6 7">SpK</strain>
    </source>
</reference>
<dbReference type="CDD" id="cd04666">
    <property type="entry name" value="NUDIX_DIPP2_like_Nudt4"/>
    <property type="match status" value="1"/>
</dbReference>
<evidence type="ECO:0000256" key="4">
    <source>
        <dbReference type="ARBA" id="ARBA00022842"/>
    </source>
</evidence>
<feature type="domain" description="Nudix hydrolase" evidence="5">
    <location>
        <begin position="10"/>
        <end position="141"/>
    </location>
</feature>
<evidence type="ECO:0000256" key="2">
    <source>
        <dbReference type="ARBA" id="ARBA00022723"/>
    </source>
</evidence>
<keyword evidence="2" id="KW-0479">Metal-binding</keyword>
<dbReference type="RefSeq" id="WP_163675746.1">
    <property type="nucleotide sequence ID" value="NZ_JAAIYP010000027.1"/>
</dbReference>
<keyword evidence="7" id="KW-1185">Reference proteome</keyword>
<evidence type="ECO:0000256" key="1">
    <source>
        <dbReference type="ARBA" id="ARBA00001946"/>
    </source>
</evidence>
<name>A0A7C9UXU5_9PROT</name>